<dbReference type="EMBL" id="JAANBB010000967">
    <property type="protein sequence ID" value="KAF7531638.1"/>
    <property type="molecule type" value="Genomic_DNA"/>
</dbReference>
<dbReference type="InterPro" id="IPR058855">
    <property type="entry name" value="RGS1/SST2-like_Fungal-DR"/>
</dbReference>
<dbReference type="InterPro" id="IPR036388">
    <property type="entry name" value="WH-like_DNA-bd_sf"/>
</dbReference>
<dbReference type="GO" id="GO:0009968">
    <property type="term" value="P:negative regulation of signal transduction"/>
    <property type="evidence" value="ECO:0007669"/>
    <property type="project" value="UniProtKB-KW"/>
</dbReference>
<reference evidence="5" key="1">
    <citation type="submission" date="2020-03" db="EMBL/GenBank/DDBJ databases">
        <title>Draft Genome Sequence of Cylindrodendrum hubeiense.</title>
        <authorList>
            <person name="Buettner E."/>
            <person name="Kellner H."/>
        </authorList>
    </citation>
    <scope>NUCLEOTIDE SEQUENCE</scope>
    <source>
        <strain evidence="5">IHI 201604</strain>
    </source>
</reference>
<sequence length="504" mass="56798">MHQTSSRLLRMTDDDRPFTRDFKDLFSTLVVSLLPLSAHRVRLTKVEYTFLSEDAINNLGSLKFSQSNRMPDPKDPSRIVTTTTTTTFSMAKDMARSICQRFVEARFIESADGKYQQVYNMKGSVWQLTAKGVTVLDRFCSRNGIQQKQVTELVSLGATQLVLLERDGQTDKLLQDQGTLEVIFRRFVGTEGRNIKATVNAADSDSLHDYRDGLTGVKMAAERKVNGKSYRDTFTGKATTDWLMDCSTIVDRRETVEIAALFVEFDLAEVVAQDRAYMSQNPGCNVFQPTKYAIYQISQRGKDLLNGTGSRGRASESEGGGAPSQRNGITRDSNTQRLDKILTDPALRLLFRENLRDTHCEENLSFYQDVDEFVHSCKAVTRAAQKNPSTTSMDGVKEIMAQAYGIYNAFLAPGSPCELNIDHQLRNNLATRMTKAVGQDVAMIDTLQEVTSLFEDAQNAVFKLMASDSVPKFLRSPRYEQQLRNYEFDVSRVPERSQSRSNRK</sequence>
<dbReference type="SMART" id="SM00049">
    <property type="entry name" value="DEP"/>
    <property type="match status" value="2"/>
</dbReference>
<dbReference type="Pfam" id="PF25889">
    <property type="entry name" value="WHD_Fungal_DR"/>
    <property type="match status" value="1"/>
</dbReference>
<evidence type="ECO:0000313" key="5">
    <source>
        <dbReference type="EMBL" id="KAF7531638.1"/>
    </source>
</evidence>
<dbReference type="InterPro" id="IPR036305">
    <property type="entry name" value="RGS_sf"/>
</dbReference>
<dbReference type="InterPro" id="IPR016137">
    <property type="entry name" value="RGS"/>
</dbReference>
<dbReference type="CDD" id="cd08708">
    <property type="entry name" value="RGS_FLBA"/>
    <property type="match status" value="1"/>
</dbReference>
<organism evidence="5 6">
    <name type="scientific">Cylindrodendrum hubeiense</name>
    <dbReference type="NCBI Taxonomy" id="595255"/>
    <lineage>
        <taxon>Eukaryota</taxon>
        <taxon>Fungi</taxon>
        <taxon>Dikarya</taxon>
        <taxon>Ascomycota</taxon>
        <taxon>Pezizomycotina</taxon>
        <taxon>Sordariomycetes</taxon>
        <taxon>Hypocreomycetidae</taxon>
        <taxon>Hypocreales</taxon>
        <taxon>Nectriaceae</taxon>
        <taxon>Cylindrodendrum</taxon>
    </lineage>
</organism>
<comment type="caution">
    <text evidence="5">The sequence shown here is derived from an EMBL/GenBank/DDBJ whole genome shotgun (WGS) entry which is preliminary data.</text>
</comment>
<dbReference type="SMART" id="SM00315">
    <property type="entry name" value="RGS"/>
    <property type="match status" value="1"/>
</dbReference>
<dbReference type="InterPro" id="IPR036390">
    <property type="entry name" value="WH_DNA-bd_sf"/>
</dbReference>
<evidence type="ECO:0000259" key="4">
    <source>
        <dbReference type="PROSITE" id="PS50186"/>
    </source>
</evidence>
<dbReference type="GO" id="GO:0035556">
    <property type="term" value="P:intracellular signal transduction"/>
    <property type="evidence" value="ECO:0007669"/>
    <property type="project" value="InterPro"/>
</dbReference>
<evidence type="ECO:0000256" key="1">
    <source>
        <dbReference type="ARBA" id="ARBA00022700"/>
    </source>
</evidence>
<feature type="domain" description="DEP" evidence="4">
    <location>
        <begin position="213"/>
        <end position="299"/>
    </location>
</feature>
<keyword evidence="6" id="KW-1185">Reference proteome</keyword>
<feature type="domain" description="RGS" evidence="3">
    <location>
        <begin position="337"/>
        <end position="483"/>
    </location>
</feature>
<evidence type="ECO:0000313" key="6">
    <source>
        <dbReference type="Proteomes" id="UP000722485"/>
    </source>
</evidence>
<dbReference type="SUPFAM" id="SSF46785">
    <property type="entry name" value="Winged helix' DNA-binding domain"/>
    <property type="match status" value="2"/>
</dbReference>
<dbReference type="Gene3D" id="1.10.167.10">
    <property type="entry name" value="Regulator of G-protein Signalling 4, domain 2"/>
    <property type="match status" value="1"/>
</dbReference>
<dbReference type="PROSITE" id="PS50132">
    <property type="entry name" value="RGS"/>
    <property type="match status" value="1"/>
</dbReference>
<dbReference type="InterPro" id="IPR044926">
    <property type="entry name" value="RGS_subdomain_2"/>
</dbReference>
<proteinExistence type="predicted"/>
<dbReference type="InterPro" id="IPR000591">
    <property type="entry name" value="DEP_dom"/>
</dbReference>
<dbReference type="SUPFAM" id="SSF48097">
    <property type="entry name" value="Regulator of G-protein signaling, RGS"/>
    <property type="match status" value="1"/>
</dbReference>
<feature type="region of interest" description="Disordered" evidence="2">
    <location>
        <begin position="305"/>
        <end position="335"/>
    </location>
</feature>
<evidence type="ECO:0008006" key="7">
    <source>
        <dbReference type="Google" id="ProtNLM"/>
    </source>
</evidence>
<gene>
    <name evidence="5" type="ORF">G7Z17_g13715</name>
</gene>
<dbReference type="Gene3D" id="1.10.10.10">
    <property type="entry name" value="Winged helix-like DNA-binding domain superfamily/Winged helix DNA-binding domain"/>
    <property type="match status" value="2"/>
</dbReference>
<keyword evidence="1" id="KW-0734">Signal transduction inhibitor</keyword>
<dbReference type="PRINTS" id="PR01301">
    <property type="entry name" value="RGSPROTEIN"/>
</dbReference>
<dbReference type="AlphaFoldDB" id="A0A9P5L9A8"/>
<dbReference type="Pfam" id="PF00615">
    <property type="entry name" value="RGS"/>
    <property type="match status" value="1"/>
</dbReference>
<evidence type="ECO:0000259" key="3">
    <source>
        <dbReference type="PROSITE" id="PS50132"/>
    </source>
</evidence>
<dbReference type="CDD" id="cd04450">
    <property type="entry name" value="DEP_RGS7-like"/>
    <property type="match status" value="1"/>
</dbReference>
<name>A0A9P5L9A8_9HYPO</name>
<feature type="compositionally biased region" description="Polar residues" evidence="2">
    <location>
        <begin position="324"/>
        <end position="335"/>
    </location>
</feature>
<dbReference type="PANTHER" id="PTHR10845:SF192">
    <property type="entry name" value="DOUBLE HIT, ISOFORM B"/>
    <property type="match status" value="1"/>
</dbReference>
<dbReference type="PANTHER" id="PTHR10845">
    <property type="entry name" value="REGULATOR OF G PROTEIN SIGNALING"/>
    <property type="match status" value="1"/>
</dbReference>
<dbReference type="OrthoDB" id="196547at2759"/>
<dbReference type="Pfam" id="PF00610">
    <property type="entry name" value="DEP"/>
    <property type="match status" value="1"/>
</dbReference>
<accession>A0A9P5L9A8</accession>
<dbReference type="Proteomes" id="UP000722485">
    <property type="component" value="Unassembled WGS sequence"/>
</dbReference>
<protein>
    <recommendedName>
        <fullName evidence="7">Developmental regulator flbA</fullName>
    </recommendedName>
</protein>
<dbReference type="PROSITE" id="PS50186">
    <property type="entry name" value="DEP"/>
    <property type="match status" value="1"/>
</dbReference>
<evidence type="ECO:0000256" key="2">
    <source>
        <dbReference type="SAM" id="MobiDB-lite"/>
    </source>
</evidence>